<dbReference type="EnsemblPlants" id="TraesCS3D02G266700.1">
    <property type="protein sequence ID" value="TraesCS3D02G266700.1"/>
    <property type="gene ID" value="TraesCS3D02G266700"/>
</dbReference>
<evidence type="ECO:0000256" key="3">
    <source>
        <dbReference type="ARBA" id="ARBA00008726"/>
    </source>
</evidence>
<dbReference type="Gramene" id="TraesARI3D03G01941410.1">
    <property type="protein sequence ID" value="TraesARI3D03G01941410.1"/>
    <property type="gene ID" value="TraesARI3D03G01941410"/>
</dbReference>
<feature type="compositionally biased region" description="Acidic residues" evidence="10">
    <location>
        <begin position="216"/>
        <end position="231"/>
    </location>
</feature>
<dbReference type="Gramene" id="TraesSTA3D03G01902880.1">
    <property type="protein sequence ID" value="TraesSTA3D03G01902880.1"/>
    <property type="gene ID" value="TraesSTA3D03G01902880"/>
</dbReference>
<evidence type="ECO:0000256" key="8">
    <source>
        <dbReference type="ARBA" id="ARBA00023306"/>
    </source>
</evidence>
<feature type="compositionally biased region" description="Basic and acidic residues" evidence="10">
    <location>
        <begin position="364"/>
        <end position="374"/>
    </location>
</feature>
<evidence type="ECO:0000313" key="14">
    <source>
        <dbReference type="EnsemblPlants" id="TraesCS3D02G266700.1"/>
    </source>
</evidence>
<dbReference type="GeneID" id="123078968"/>
<gene>
    <name evidence="14" type="primary">LOC123078968</name>
</gene>
<dbReference type="Gramene" id="TraesCAD_scaffold_079815_01G000200.1">
    <property type="protein sequence ID" value="TraesCAD_scaffold_079815_01G000200.1"/>
    <property type="gene ID" value="TraesCAD_scaffold_079815_01G000200"/>
</dbReference>
<proteinExistence type="inferred from homology"/>
<dbReference type="Gramene" id="TraesLAC3D03G01849510.1">
    <property type="protein sequence ID" value="TraesLAC3D03G01849510.1"/>
    <property type="gene ID" value="TraesLAC3D03G01849510"/>
</dbReference>
<dbReference type="Pfam" id="PF22782">
    <property type="entry name" value="SDE2"/>
    <property type="match status" value="1"/>
</dbReference>
<name>A0A3B6GVD4_WHEAT</name>
<dbReference type="GO" id="GO:0005737">
    <property type="term" value="C:cytoplasm"/>
    <property type="evidence" value="ECO:0007669"/>
    <property type="project" value="UniProtKB-SubCell"/>
</dbReference>
<dbReference type="Gramene" id="TraesCLE_scaffold_084508_01G000300.1">
    <property type="protein sequence ID" value="TraesCLE_scaffold_084508_01G000300.1"/>
    <property type="gene ID" value="TraesCLE_scaffold_084508_01G000300"/>
</dbReference>
<feature type="region of interest" description="Disordered" evidence="10">
    <location>
        <begin position="209"/>
        <end position="404"/>
    </location>
</feature>
<dbReference type="AlphaFoldDB" id="A0A3B6GVD4"/>
<reference evidence="14" key="2">
    <citation type="submission" date="2018-10" db="UniProtKB">
        <authorList>
            <consortium name="EnsemblPlants"/>
        </authorList>
    </citation>
    <scope>IDENTIFICATION</scope>
</reference>
<dbReference type="Gramene" id="TraesNOR3D03G01934660.1">
    <property type="protein sequence ID" value="TraesNOR3D03G01934660.1"/>
    <property type="gene ID" value="TraesNOR3D03G01934660"/>
</dbReference>
<feature type="compositionally biased region" description="Polar residues" evidence="10">
    <location>
        <begin position="375"/>
        <end position="385"/>
    </location>
</feature>
<keyword evidence="7" id="KW-0539">Nucleus</keyword>
<accession>A0A3B6GVD4</accession>
<evidence type="ECO:0000256" key="1">
    <source>
        <dbReference type="ARBA" id="ARBA00004123"/>
    </source>
</evidence>
<feature type="coiled-coil region" evidence="9">
    <location>
        <begin position="119"/>
        <end position="151"/>
    </location>
</feature>
<dbReference type="OMA" id="CFWTGLE"/>
<evidence type="ECO:0000256" key="2">
    <source>
        <dbReference type="ARBA" id="ARBA00004496"/>
    </source>
</evidence>
<feature type="domain" description="SDE2/SF3A3 SAP" evidence="12">
    <location>
        <begin position="393"/>
        <end position="469"/>
    </location>
</feature>
<dbReference type="Gramene" id="TraesCS3D03G0617100.1">
    <property type="protein sequence ID" value="TraesCS3D03G0617100.1.CDS"/>
    <property type="gene ID" value="TraesCS3D03G0617100"/>
</dbReference>
<dbReference type="GO" id="GO:0006397">
    <property type="term" value="P:mRNA processing"/>
    <property type="evidence" value="ECO:0007669"/>
    <property type="project" value="UniProtKB-KW"/>
</dbReference>
<dbReference type="GO" id="GO:0008380">
    <property type="term" value="P:RNA splicing"/>
    <property type="evidence" value="ECO:0007669"/>
    <property type="project" value="UniProtKB-KW"/>
</dbReference>
<evidence type="ECO:0000256" key="7">
    <source>
        <dbReference type="ARBA" id="ARBA00023242"/>
    </source>
</evidence>
<evidence type="ECO:0000313" key="15">
    <source>
        <dbReference type="Proteomes" id="UP000019116"/>
    </source>
</evidence>
<sequence length="475" mass="50632">MAEASRYQILVRLLDGRTHCLRFPTPTVSGAALLDAVSALSRVPAASLRLVTGRLDVSPSSVLASFPDGQFPSASALLRLRGGKGGFGSLLRGAASKAGQKKTSNFDACRDINGRRLRHVNAERRLEEWRAEAADRQLEKLAEDFLKKKAKESGRGGARAAEVDKYLEKYRKDAESCVNAVEESVRASLGKRKAVPKPRDAKKLKIWMGKKKVADDESDSDSDSDVDDNEGADAKPIALDHGNYSNESDKSEEEKVDLASVSGSHSEGESSGEKSQSSDSEKNGNALQESMEVKIRSGCDFESGGSLECEGGMAVQPAPENTSANGTSENGKSALSEQVLKSDAPENTSENGTSENGKSALSEEVLKSDDKTDVDNTGSATSSLLNDPVVPPVEESADVNNKPLLSEEPVDLATFSSAAELEALGMEKLKLELQTHGLKCGGTLKERAARLFLLKTTPLDKLPKKLLAKPNSGGK</sequence>
<dbReference type="GO" id="GO:0005634">
    <property type="term" value="C:nucleus"/>
    <property type="evidence" value="ECO:0000318"/>
    <property type="project" value="GO_Central"/>
</dbReference>
<comment type="subcellular location">
    <subcellularLocation>
        <location evidence="2">Cytoplasm</location>
    </subcellularLocation>
    <subcellularLocation>
        <location evidence="1">Nucleus</location>
    </subcellularLocation>
</comment>
<dbReference type="Pfam" id="PF13019">
    <property type="entry name" value="Sde2_N_Ubi_yeast"/>
    <property type="match status" value="1"/>
</dbReference>
<dbReference type="Gramene" id="TraesMAC3D03G01906440.1">
    <property type="protein sequence ID" value="TraesMAC3D03G01906440.1"/>
    <property type="gene ID" value="TraesMAC3D03G01906440"/>
</dbReference>
<keyword evidence="6" id="KW-0508">mRNA splicing</keyword>
<protein>
    <submittedName>
        <fullName evidence="14">Uncharacterized protein</fullName>
    </submittedName>
</protein>
<feature type="compositionally biased region" description="Polar residues" evidence="10">
    <location>
        <begin position="319"/>
        <end position="336"/>
    </location>
</feature>
<reference evidence="14" key="1">
    <citation type="submission" date="2018-08" db="EMBL/GenBank/DDBJ databases">
        <authorList>
            <person name="Rossello M."/>
        </authorList>
    </citation>
    <scope>NUCLEOTIDE SEQUENCE [LARGE SCALE GENOMIC DNA]</scope>
    <source>
        <strain evidence="14">cv. Chinese Spring</strain>
    </source>
</reference>
<comment type="similarity">
    <text evidence="3">Belongs to the SDE2 family.</text>
</comment>
<dbReference type="InterPro" id="IPR025086">
    <property type="entry name" value="SDE2/SF3A3_SAP"/>
</dbReference>
<evidence type="ECO:0000256" key="5">
    <source>
        <dbReference type="ARBA" id="ARBA00022664"/>
    </source>
</evidence>
<dbReference type="Gramene" id="TraesLDM3D03G01906180.1">
    <property type="protein sequence ID" value="TraesLDM3D03G01906180.1"/>
    <property type="gene ID" value="TraesLDM3D03G01906180"/>
</dbReference>
<dbReference type="Gramene" id="TraesJUL3D03G01925900.1">
    <property type="protein sequence ID" value="TraesJUL3D03G01925900.1"/>
    <property type="gene ID" value="TraesJUL3D03G01925900"/>
</dbReference>
<keyword evidence="9" id="KW-0175">Coiled coil</keyword>
<feature type="compositionally biased region" description="Basic and acidic residues" evidence="10">
    <location>
        <begin position="247"/>
        <end position="257"/>
    </location>
</feature>
<dbReference type="InterPro" id="IPR024974">
    <property type="entry name" value="Sde2_N"/>
</dbReference>
<evidence type="ECO:0000256" key="6">
    <source>
        <dbReference type="ARBA" id="ARBA00023187"/>
    </source>
</evidence>
<keyword evidence="15" id="KW-1185">Reference proteome</keyword>
<dbReference type="Gramene" id="TraesROB_scaffold_099362_01G000200.1">
    <property type="protein sequence ID" value="TraesROB_scaffold_099362_01G000200.1"/>
    <property type="gene ID" value="TraesROB_scaffold_099362_01G000200"/>
</dbReference>
<dbReference type="SMR" id="A0A3B6GVD4"/>
<dbReference type="STRING" id="4565.A0A3B6GVD4"/>
<evidence type="ECO:0000259" key="13">
    <source>
        <dbReference type="Pfam" id="PF22782"/>
    </source>
</evidence>
<keyword evidence="8" id="KW-0131">Cell cycle</keyword>
<keyword evidence="5" id="KW-0507">mRNA processing</keyword>
<evidence type="ECO:0000256" key="4">
    <source>
        <dbReference type="ARBA" id="ARBA00022490"/>
    </source>
</evidence>
<evidence type="ECO:0000259" key="11">
    <source>
        <dbReference type="Pfam" id="PF13019"/>
    </source>
</evidence>
<dbReference type="PANTHER" id="PTHR12786:SF1">
    <property type="entry name" value="SPLICING REGULATOR SDE2"/>
    <property type="match status" value="1"/>
</dbReference>
<keyword evidence="4" id="KW-0963">Cytoplasm</keyword>
<dbReference type="KEGG" id="taes:123078968"/>
<dbReference type="Gramene" id="TraesPARA_EIv1.0_1118660.1">
    <property type="protein sequence ID" value="TraesPARA_EIv1.0_1118660.1.CDS"/>
    <property type="gene ID" value="TraesPARA_EIv1.0_1118660"/>
</dbReference>
<feature type="domain" description="Sde2 ubiquitin" evidence="11">
    <location>
        <begin position="7"/>
        <end position="81"/>
    </location>
</feature>
<dbReference type="Proteomes" id="UP000019116">
    <property type="component" value="Chromosome 3D"/>
</dbReference>
<dbReference type="InterPro" id="IPR053822">
    <property type="entry name" value="SDE2-like_dom"/>
</dbReference>
<dbReference type="Pfam" id="PF13297">
    <property type="entry name" value="SDE2_2C"/>
    <property type="match status" value="1"/>
</dbReference>
<dbReference type="PANTHER" id="PTHR12786">
    <property type="entry name" value="SPLICING FACTOR SF3A-RELATED"/>
    <property type="match status" value="1"/>
</dbReference>
<dbReference type="InterPro" id="IPR051421">
    <property type="entry name" value="RNA_Proc_DNA_Dmg_Regulator"/>
</dbReference>
<evidence type="ECO:0000259" key="12">
    <source>
        <dbReference type="Pfam" id="PF13297"/>
    </source>
</evidence>
<dbReference type="Gramene" id="TraesJAG3D03G01916120.1">
    <property type="protein sequence ID" value="TraesJAG3D03G01916120.1"/>
    <property type="gene ID" value="TraesJAG3D03G01916120"/>
</dbReference>
<dbReference type="Gramene" id="TraesWEE_scaffold_098013_01G000300.1">
    <property type="protein sequence ID" value="TraesWEE_scaffold_098013_01G000300.1"/>
    <property type="gene ID" value="TraesWEE_scaffold_098013_01G000300"/>
</dbReference>
<dbReference type="Gramene" id="TraesCS3D02G266700.1">
    <property type="protein sequence ID" value="TraesCS3D02G266700.1"/>
    <property type="gene ID" value="TraesCS3D02G266700"/>
</dbReference>
<evidence type="ECO:0000256" key="10">
    <source>
        <dbReference type="SAM" id="MobiDB-lite"/>
    </source>
</evidence>
<dbReference type="RefSeq" id="XP_044357568.1">
    <property type="nucleotide sequence ID" value="XM_044501633.1"/>
</dbReference>
<feature type="compositionally biased region" description="Polar residues" evidence="10">
    <location>
        <begin position="345"/>
        <end position="359"/>
    </location>
</feature>
<organism evidence="14">
    <name type="scientific">Triticum aestivum</name>
    <name type="common">Wheat</name>
    <dbReference type="NCBI Taxonomy" id="4565"/>
    <lineage>
        <taxon>Eukaryota</taxon>
        <taxon>Viridiplantae</taxon>
        <taxon>Streptophyta</taxon>
        <taxon>Embryophyta</taxon>
        <taxon>Tracheophyta</taxon>
        <taxon>Spermatophyta</taxon>
        <taxon>Magnoliopsida</taxon>
        <taxon>Liliopsida</taxon>
        <taxon>Poales</taxon>
        <taxon>Poaceae</taxon>
        <taxon>BOP clade</taxon>
        <taxon>Pooideae</taxon>
        <taxon>Triticodae</taxon>
        <taxon>Triticeae</taxon>
        <taxon>Triticinae</taxon>
        <taxon>Triticum</taxon>
    </lineage>
</organism>
<evidence type="ECO:0000256" key="9">
    <source>
        <dbReference type="SAM" id="Coils"/>
    </source>
</evidence>
<feature type="domain" description="SDE2-like" evidence="13">
    <location>
        <begin position="82"/>
        <end position="185"/>
    </location>
</feature>